<gene>
    <name evidence="1" type="ORF">SAMN06265338_1143</name>
</gene>
<keyword evidence="2" id="KW-1185">Reference proteome</keyword>
<dbReference type="AlphaFoldDB" id="A0A212S6H7"/>
<organism evidence="1 2">
    <name type="scientific">Rhodoblastus acidophilus</name>
    <name type="common">Rhodopseudomonas acidophila</name>
    <dbReference type="NCBI Taxonomy" id="1074"/>
    <lineage>
        <taxon>Bacteria</taxon>
        <taxon>Pseudomonadati</taxon>
        <taxon>Pseudomonadota</taxon>
        <taxon>Alphaproteobacteria</taxon>
        <taxon>Hyphomicrobiales</taxon>
        <taxon>Rhodoblastaceae</taxon>
        <taxon>Rhodoblastus</taxon>
    </lineage>
</organism>
<keyword evidence="1" id="KW-0808">Transferase</keyword>
<keyword evidence="1" id="KW-0489">Methyltransferase</keyword>
<dbReference type="GO" id="GO:0008168">
    <property type="term" value="F:methyltransferase activity"/>
    <property type="evidence" value="ECO:0007669"/>
    <property type="project" value="UniProtKB-KW"/>
</dbReference>
<dbReference type="InterPro" id="IPR029063">
    <property type="entry name" value="SAM-dependent_MTases_sf"/>
</dbReference>
<protein>
    <submittedName>
        <fullName evidence="1">O-Methyltransferase involved in polyketide biosynthesis</fullName>
    </submittedName>
</protein>
<dbReference type="PANTHER" id="PTHR43619">
    <property type="entry name" value="S-ADENOSYL-L-METHIONINE-DEPENDENT METHYLTRANSFERASE YKTD-RELATED"/>
    <property type="match status" value="1"/>
</dbReference>
<dbReference type="Gene3D" id="3.40.50.150">
    <property type="entry name" value="Vaccinia Virus protein VP39"/>
    <property type="match status" value="1"/>
</dbReference>
<dbReference type="SUPFAM" id="SSF53335">
    <property type="entry name" value="S-adenosyl-L-methionine-dependent methyltransferases"/>
    <property type="match status" value="1"/>
</dbReference>
<proteinExistence type="predicted"/>
<sequence>MNGIVQGLGGVSETMLWSLYHRACEARRPDGVLQDRESLRIQSAIDYDFAGHFGEPQGSLAVRASAIDRTLRSWLKRHPEGTVVSLGEGLETQGRRVDNGRMRWLSVDLPDAIRLREVFLAPTHRFRHFAASALDQAWMEEVDPSFGVFIVAQGLLMYFAPESVRRLVVAIADRFPGCELVFDTIPRWFSDLTLLGLNQTKKYRLPPMQWGINRDEIEPTLRRWHPRVADVTFLSYQSPRGLPRLFEEMMNVIPVACNALPGLPHVKIANAVEEVASTNVVEIF</sequence>
<reference evidence="2" key="1">
    <citation type="submission" date="2017-06" db="EMBL/GenBank/DDBJ databases">
        <authorList>
            <person name="Varghese N."/>
            <person name="Submissions S."/>
        </authorList>
    </citation>
    <scope>NUCLEOTIDE SEQUENCE [LARGE SCALE GENOMIC DNA]</scope>
    <source>
        <strain evidence="2">DSM 137</strain>
    </source>
</reference>
<dbReference type="GO" id="GO:0032259">
    <property type="term" value="P:methylation"/>
    <property type="evidence" value="ECO:0007669"/>
    <property type="project" value="UniProtKB-KW"/>
</dbReference>
<evidence type="ECO:0000313" key="2">
    <source>
        <dbReference type="Proteomes" id="UP000198418"/>
    </source>
</evidence>
<dbReference type="RefSeq" id="WP_206605487.1">
    <property type="nucleotide sequence ID" value="NZ_FYDG01000014.1"/>
</dbReference>
<dbReference type="EMBL" id="FYDG01000014">
    <property type="protein sequence ID" value="SNB80861.1"/>
    <property type="molecule type" value="Genomic_DNA"/>
</dbReference>
<dbReference type="PANTHER" id="PTHR43619:SF2">
    <property type="entry name" value="S-ADENOSYL-L-METHIONINE-DEPENDENT METHYLTRANSFERASES SUPERFAMILY PROTEIN"/>
    <property type="match status" value="1"/>
</dbReference>
<evidence type="ECO:0000313" key="1">
    <source>
        <dbReference type="EMBL" id="SNB80861.1"/>
    </source>
</evidence>
<name>A0A212S6H7_RHOAC</name>
<dbReference type="Proteomes" id="UP000198418">
    <property type="component" value="Unassembled WGS sequence"/>
</dbReference>
<accession>A0A212S6H7</accession>